<evidence type="ECO:0000313" key="1">
    <source>
        <dbReference type="EMBL" id="KAI0068825.1"/>
    </source>
</evidence>
<protein>
    <submittedName>
        <fullName evidence="1">Uncharacterized protein</fullName>
    </submittedName>
</protein>
<keyword evidence="2" id="KW-1185">Reference proteome</keyword>
<organism evidence="1 2">
    <name type="scientific">Artomyces pyxidatus</name>
    <dbReference type="NCBI Taxonomy" id="48021"/>
    <lineage>
        <taxon>Eukaryota</taxon>
        <taxon>Fungi</taxon>
        <taxon>Dikarya</taxon>
        <taxon>Basidiomycota</taxon>
        <taxon>Agaricomycotina</taxon>
        <taxon>Agaricomycetes</taxon>
        <taxon>Russulales</taxon>
        <taxon>Auriscalpiaceae</taxon>
        <taxon>Artomyces</taxon>
    </lineage>
</organism>
<reference evidence="1" key="1">
    <citation type="submission" date="2021-03" db="EMBL/GenBank/DDBJ databases">
        <authorList>
            <consortium name="DOE Joint Genome Institute"/>
            <person name="Ahrendt S."/>
            <person name="Looney B.P."/>
            <person name="Miyauchi S."/>
            <person name="Morin E."/>
            <person name="Drula E."/>
            <person name="Courty P.E."/>
            <person name="Chicoki N."/>
            <person name="Fauchery L."/>
            <person name="Kohler A."/>
            <person name="Kuo A."/>
            <person name="Labutti K."/>
            <person name="Pangilinan J."/>
            <person name="Lipzen A."/>
            <person name="Riley R."/>
            <person name="Andreopoulos W."/>
            <person name="He G."/>
            <person name="Johnson J."/>
            <person name="Barry K.W."/>
            <person name="Grigoriev I.V."/>
            <person name="Nagy L."/>
            <person name="Hibbett D."/>
            <person name="Henrissat B."/>
            <person name="Matheny P.B."/>
            <person name="Labbe J."/>
            <person name="Martin F."/>
        </authorList>
    </citation>
    <scope>NUCLEOTIDE SEQUENCE</scope>
    <source>
        <strain evidence="1">HHB10654</strain>
    </source>
</reference>
<name>A0ACB8TKA2_9AGAM</name>
<evidence type="ECO:0000313" key="2">
    <source>
        <dbReference type="Proteomes" id="UP000814140"/>
    </source>
</evidence>
<gene>
    <name evidence="1" type="ORF">BV25DRAFT_1874084</name>
</gene>
<sequence length="530" mass="59783">MPSVRVRRKHAYSSLRDDERPNLAPPQNRRRSLSEILAPSGSASNGQDTLRPVAPPRHGKVSHSVRQSSYSYRTPSQASDDAPISPASAPRTLQEEVIYEGLATDVAVPQELHAPGHVGRPRRLSHVHDALTSHTSRGSDDEYDDDDSDTESFHDPEEHHDNDVVEHLDVIDPQVATVSALANTANAIMMPPLSFYSRKPVVVLPATRRRDVETDSTGTTSTDELDRHVEDVLNRKQNIRRILKGVWAFLKTRMSSLVLFGIYGFMIVFWGSGIVLFALKIINLHNKTNQDFWSEICQQIECGLFCITGIGLIPWRTIDTYRMYKIWKYKKLTRKLRAKAGLPELYDIDDLPDPMFDPHYVHVLDDKDQADLHHQQKEFAKSQTWYRPHGTETHRAFPINWALLICALNDGNSIFQIGLASCMWAMNRFVRPAWTTIVLIFFAFGCGIGSGVLIWQGGKKTKRTERVEAALRKALELDDKAAVAKVRSREEGSTETARDVDARIEEKDAEPSLPTPGIQIEEEMVVPPRG</sequence>
<comment type="caution">
    <text evidence="1">The sequence shown here is derived from an EMBL/GenBank/DDBJ whole genome shotgun (WGS) entry which is preliminary data.</text>
</comment>
<reference evidence="1" key="2">
    <citation type="journal article" date="2022" name="New Phytol.">
        <title>Evolutionary transition to the ectomycorrhizal habit in the genomes of a hyperdiverse lineage of mushroom-forming fungi.</title>
        <authorList>
            <person name="Looney B."/>
            <person name="Miyauchi S."/>
            <person name="Morin E."/>
            <person name="Drula E."/>
            <person name="Courty P.E."/>
            <person name="Kohler A."/>
            <person name="Kuo A."/>
            <person name="LaButti K."/>
            <person name="Pangilinan J."/>
            <person name="Lipzen A."/>
            <person name="Riley R."/>
            <person name="Andreopoulos W."/>
            <person name="He G."/>
            <person name="Johnson J."/>
            <person name="Nolan M."/>
            <person name="Tritt A."/>
            <person name="Barry K.W."/>
            <person name="Grigoriev I.V."/>
            <person name="Nagy L.G."/>
            <person name="Hibbett D."/>
            <person name="Henrissat B."/>
            <person name="Matheny P.B."/>
            <person name="Labbe J."/>
            <person name="Martin F.M."/>
        </authorList>
    </citation>
    <scope>NUCLEOTIDE SEQUENCE</scope>
    <source>
        <strain evidence="1">HHB10654</strain>
    </source>
</reference>
<dbReference type="Proteomes" id="UP000814140">
    <property type="component" value="Unassembled WGS sequence"/>
</dbReference>
<proteinExistence type="predicted"/>
<dbReference type="EMBL" id="MU277187">
    <property type="protein sequence ID" value="KAI0068825.1"/>
    <property type="molecule type" value="Genomic_DNA"/>
</dbReference>
<accession>A0ACB8TKA2</accession>